<comment type="caution">
    <text evidence="1">The sequence shown here is derived from an EMBL/GenBank/DDBJ whole genome shotgun (WGS) entry which is preliminary data.</text>
</comment>
<organism evidence="1 2">
    <name type="scientific">Pristionchus entomophagus</name>
    <dbReference type="NCBI Taxonomy" id="358040"/>
    <lineage>
        <taxon>Eukaryota</taxon>
        <taxon>Metazoa</taxon>
        <taxon>Ecdysozoa</taxon>
        <taxon>Nematoda</taxon>
        <taxon>Chromadorea</taxon>
        <taxon>Rhabditida</taxon>
        <taxon>Rhabditina</taxon>
        <taxon>Diplogasteromorpha</taxon>
        <taxon>Diplogasteroidea</taxon>
        <taxon>Neodiplogasteridae</taxon>
        <taxon>Pristionchus</taxon>
    </lineage>
</organism>
<evidence type="ECO:0000313" key="2">
    <source>
        <dbReference type="Proteomes" id="UP001432027"/>
    </source>
</evidence>
<keyword evidence="2" id="KW-1185">Reference proteome</keyword>
<gene>
    <name evidence="1" type="ORF">PENTCL1PPCAC_23931</name>
</gene>
<accession>A0AAV5U5F9</accession>
<dbReference type="EMBL" id="BTSX01000005">
    <property type="protein sequence ID" value="GMT01757.1"/>
    <property type="molecule type" value="Genomic_DNA"/>
</dbReference>
<feature type="non-terminal residue" evidence="1">
    <location>
        <position position="1"/>
    </location>
</feature>
<dbReference type="AlphaFoldDB" id="A0AAV5U5F9"/>
<dbReference type="Proteomes" id="UP001432027">
    <property type="component" value="Unassembled WGS sequence"/>
</dbReference>
<sequence>QEAKKAKETKIETSETEDFLSQLADDCVIDILSRIDHIDLDEFVTLSQRLSNISDSSRNRAVKIVASRLFLSQVTRNIFYVELNFHSGQNFKLKLTDAIEDLEKNMSRAAQMTTGPLPYSQGQQHVISPAITDRLSMLLNRFTFETCVFRSISIDENFLAYMEHAIVTPSVTNFEIVKSVFDENLSLTGQERFASILLSANLSLIHLEFECALSTIHESFLRKYSQAVQRPQLFVTICIDDEHSSLLHIEESFVRDLANYKTLIMLRLVVKPETLLPALMDRLRQKREGTWQFRMSRNVDIQEIQAALGIDLLFDPSQFCIRIKDKRFNRHKVTLNIQQSYFEPTTWRLEATFR</sequence>
<name>A0AAV5U5F9_9BILA</name>
<evidence type="ECO:0000313" key="1">
    <source>
        <dbReference type="EMBL" id="GMT01757.1"/>
    </source>
</evidence>
<proteinExistence type="predicted"/>
<protein>
    <recommendedName>
        <fullName evidence="3">F-box domain-containing protein</fullName>
    </recommendedName>
</protein>
<reference evidence="1" key="1">
    <citation type="submission" date="2023-10" db="EMBL/GenBank/DDBJ databases">
        <title>Genome assembly of Pristionchus species.</title>
        <authorList>
            <person name="Yoshida K."/>
            <person name="Sommer R.J."/>
        </authorList>
    </citation>
    <scope>NUCLEOTIDE SEQUENCE</scope>
    <source>
        <strain evidence="1">RS0144</strain>
    </source>
</reference>
<evidence type="ECO:0008006" key="3">
    <source>
        <dbReference type="Google" id="ProtNLM"/>
    </source>
</evidence>